<sequence>MKQNVLSRYERDSEGRIVIDVSATRVQDLYDNFDKSAPYIRRDLDQDLAEYLIDCAREVSRNPFIIRFTLLEPPDEPTVCRIQRSVYTYFIYLKDIEMRMIMQMFRRSAILFGIGICILFISVSFNRLLETDRSVVANVVAEGLTIAAWVSMWEALAVFLIEWLPHRKNLSLYQHLAHARQVFRAAPAGGYEPDHTTPGVSATTDRPQHNHP</sequence>
<keyword evidence="2" id="KW-0472">Membrane</keyword>
<evidence type="ECO:0000313" key="3">
    <source>
        <dbReference type="EMBL" id="SDP22081.1"/>
    </source>
</evidence>
<keyword evidence="4" id="KW-1185">Reference proteome</keyword>
<evidence type="ECO:0000256" key="1">
    <source>
        <dbReference type="SAM" id="MobiDB-lite"/>
    </source>
</evidence>
<dbReference type="STRING" id="91360.SAMN05660330_02122"/>
<accession>A0A1H0QXR0</accession>
<reference evidence="3 4" key="1">
    <citation type="submission" date="2016-10" db="EMBL/GenBank/DDBJ databases">
        <authorList>
            <person name="de Groot N.N."/>
        </authorList>
    </citation>
    <scope>NUCLEOTIDE SEQUENCE [LARGE SCALE GENOMIC DNA]</scope>
    <source>
        <strain evidence="3 4">DSM 12130</strain>
    </source>
</reference>
<organism evidence="3 4">
    <name type="scientific">Desulforhopalus singaporensis</name>
    <dbReference type="NCBI Taxonomy" id="91360"/>
    <lineage>
        <taxon>Bacteria</taxon>
        <taxon>Pseudomonadati</taxon>
        <taxon>Thermodesulfobacteriota</taxon>
        <taxon>Desulfobulbia</taxon>
        <taxon>Desulfobulbales</taxon>
        <taxon>Desulfocapsaceae</taxon>
        <taxon>Desulforhopalus</taxon>
    </lineage>
</organism>
<feature type="region of interest" description="Disordered" evidence="1">
    <location>
        <begin position="188"/>
        <end position="212"/>
    </location>
</feature>
<evidence type="ECO:0000256" key="2">
    <source>
        <dbReference type="SAM" id="Phobius"/>
    </source>
</evidence>
<keyword evidence="2" id="KW-1133">Transmembrane helix</keyword>
<dbReference type="EMBL" id="FNJI01000013">
    <property type="protein sequence ID" value="SDP22081.1"/>
    <property type="molecule type" value="Genomic_DNA"/>
</dbReference>
<keyword evidence="2" id="KW-0812">Transmembrane</keyword>
<dbReference type="RefSeq" id="WP_092222599.1">
    <property type="nucleotide sequence ID" value="NZ_FNJI01000013.1"/>
</dbReference>
<protein>
    <submittedName>
        <fullName evidence="3">Uncharacterized protein</fullName>
    </submittedName>
</protein>
<feature type="transmembrane region" description="Helical" evidence="2">
    <location>
        <begin position="146"/>
        <end position="164"/>
    </location>
</feature>
<proteinExistence type="predicted"/>
<dbReference type="Proteomes" id="UP000199073">
    <property type="component" value="Unassembled WGS sequence"/>
</dbReference>
<dbReference type="OrthoDB" id="594695at2"/>
<feature type="transmembrane region" description="Helical" evidence="2">
    <location>
        <begin position="108"/>
        <end position="126"/>
    </location>
</feature>
<dbReference type="AlphaFoldDB" id="A0A1H0QXR0"/>
<gene>
    <name evidence="3" type="ORF">SAMN05660330_02122</name>
</gene>
<name>A0A1H0QXR0_9BACT</name>
<evidence type="ECO:0000313" key="4">
    <source>
        <dbReference type="Proteomes" id="UP000199073"/>
    </source>
</evidence>